<keyword evidence="1" id="KW-0472">Membrane</keyword>
<dbReference type="RefSeq" id="WP_338095610.1">
    <property type="nucleotide sequence ID" value="NZ_JAWDKB010000002.1"/>
</dbReference>
<sequence length="104" mass="11278">MTTAKSEYLYRLTLAAAITAAAFTVFLILLGWAVLSGIHLVSISVFLSIAAVVILTSGIMYLLLWMTLLYRSISMYLHTTRKIQKRGALAAPITGCAGGLQKEL</sequence>
<reference evidence="2 3" key="1">
    <citation type="submission" date="2023-06" db="EMBL/GenBank/DDBJ databases">
        <title>Genome sequence of Methancorpusculaceae sp. Cs1.</title>
        <authorList>
            <person name="Protasov E."/>
            <person name="Platt K."/>
            <person name="Poehlein A."/>
            <person name="Daniel R."/>
            <person name="Brune A."/>
        </authorList>
    </citation>
    <scope>NUCLEOTIDE SEQUENCE [LARGE SCALE GENOMIC DNA]</scope>
    <source>
        <strain evidence="2 3">Cs1</strain>
    </source>
</reference>
<keyword evidence="1" id="KW-1133">Transmembrane helix</keyword>
<dbReference type="AlphaFoldDB" id="A0AAE4SBJ9"/>
<feature type="transmembrane region" description="Helical" evidence="1">
    <location>
        <begin position="41"/>
        <end position="65"/>
    </location>
</feature>
<dbReference type="Proteomes" id="UP001283212">
    <property type="component" value="Unassembled WGS sequence"/>
</dbReference>
<evidence type="ECO:0000256" key="1">
    <source>
        <dbReference type="SAM" id="Phobius"/>
    </source>
</evidence>
<keyword evidence="3" id="KW-1185">Reference proteome</keyword>
<evidence type="ECO:0000313" key="3">
    <source>
        <dbReference type="Proteomes" id="UP001283212"/>
    </source>
</evidence>
<name>A0AAE4SBJ9_9EURY</name>
<feature type="transmembrane region" description="Helical" evidence="1">
    <location>
        <begin position="12"/>
        <end position="35"/>
    </location>
</feature>
<accession>A0AAE4SBJ9</accession>
<dbReference type="EMBL" id="JAWDKB010000002">
    <property type="protein sequence ID" value="MDV0443074.1"/>
    <property type="molecule type" value="Genomic_DNA"/>
</dbReference>
<protein>
    <submittedName>
        <fullName evidence="2">Uncharacterized protein</fullName>
    </submittedName>
</protein>
<organism evidence="2 3">
    <name type="scientific">Methanorbis rubei</name>
    <dbReference type="NCBI Taxonomy" id="3028300"/>
    <lineage>
        <taxon>Archaea</taxon>
        <taxon>Methanobacteriati</taxon>
        <taxon>Methanobacteriota</taxon>
        <taxon>Stenosarchaea group</taxon>
        <taxon>Methanomicrobia</taxon>
        <taxon>Methanomicrobiales</taxon>
        <taxon>Methanocorpusculaceae</taxon>
        <taxon>Methanorbis</taxon>
    </lineage>
</organism>
<comment type="caution">
    <text evidence="2">The sequence shown here is derived from an EMBL/GenBank/DDBJ whole genome shotgun (WGS) entry which is preliminary data.</text>
</comment>
<gene>
    <name evidence="2" type="ORF">McpCs1_04410</name>
</gene>
<evidence type="ECO:0000313" key="2">
    <source>
        <dbReference type="EMBL" id="MDV0443074.1"/>
    </source>
</evidence>
<proteinExistence type="predicted"/>
<keyword evidence="1" id="KW-0812">Transmembrane</keyword>